<evidence type="ECO:0000313" key="3">
    <source>
        <dbReference type="Proteomes" id="UP000284706"/>
    </source>
</evidence>
<gene>
    <name evidence="2" type="ORF">CVT26_012522</name>
</gene>
<accession>A0A409WAJ6</accession>
<protein>
    <submittedName>
        <fullName evidence="2">Uncharacterized protein</fullName>
    </submittedName>
</protein>
<evidence type="ECO:0000313" key="2">
    <source>
        <dbReference type="EMBL" id="PPQ75532.1"/>
    </source>
</evidence>
<sequence>MFAIGAISLLLSYLRDISLLFLGSILLLVCHIWFSRDSLGAASVSCLLPESSLIRYFSHSEAADCPDFSLMPTGVLDTAWDESFLMVPSSSLSVDDFDQGIEYPSNYGRLRARSVKMIQTFAKERYQRKERGGLQGRKVVEKLCQLRS</sequence>
<organism evidence="2 3">
    <name type="scientific">Gymnopilus dilepis</name>
    <dbReference type="NCBI Taxonomy" id="231916"/>
    <lineage>
        <taxon>Eukaryota</taxon>
        <taxon>Fungi</taxon>
        <taxon>Dikarya</taxon>
        <taxon>Basidiomycota</taxon>
        <taxon>Agaricomycotina</taxon>
        <taxon>Agaricomycetes</taxon>
        <taxon>Agaricomycetidae</taxon>
        <taxon>Agaricales</taxon>
        <taxon>Agaricineae</taxon>
        <taxon>Hymenogastraceae</taxon>
        <taxon>Gymnopilus</taxon>
    </lineage>
</organism>
<dbReference type="InParanoid" id="A0A409WAJ6"/>
<reference evidence="2 3" key="1">
    <citation type="journal article" date="2018" name="Evol. Lett.">
        <title>Horizontal gene cluster transfer increased hallucinogenic mushroom diversity.</title>
        <authorList>
            <person name="Reynolds H.T."/>
            <person name="Vijayakumar V."/>
            <person name="Gluck-Thaler E."/>
            <person name="Korotkin H.B."/>
            <person name="Matheny P.B."/>
            <person name="Slot J.C."/>
        </authorList>
    </citation>
    <scope>NUCLEOTIDE SEQUENCE [LARGE SCALE GENOMIC DNA]</scope>
    <source>
        <strain evidence="2 3">SRW20</strain>
    </source>
</reference>
<comment type="caution">
    <text evidence="2">The sequence shown here is derived from an EMBL/GenBank/DDBJ whole genome shotgun (WGS) entry which is preliminary data.</text>
</comment>
<dbReference type="AlphaFoldDB" id="A0A409WAJ6"/>
<keyword evidence="1" id="KW-1133">Transmembrane helix</keyword>
<proteinExistence type="predicted"/>
<keyword evidence="1" id="KW-0472">Membrane</keyword>
<keyword evidence="1" id="KW-0812">Transmembrane</keyword>
<dbReference type="Proteomes" id="UP000284706">
    <property type="component" value="Unassembled WGS sequence"/>
</dbReference>
<name>A0A409WAJ6_9AGAR</name>
<evidence type="ECO:0000256" key="1">
    <source>
        <dbReference type="SAM" id="Phobius"/>
    </source>
</evidence>
<feature type="transmembrane region" description="Helical" evidence="1">
    <location>
        <begin position="17"/>
        <end position="34"/>
    </location>
</feature>
<dbReference type="EMBL" id="NHYE01005251">
    <property type="protein sequence ID" value="PPQ75532.1"/>
    <property type="molecule type" value="Genomic_DNA"/>
</dbReference>
<keyword evidence="3" id="KW-1185">Reference proteome</keyword>